<accession>A0A434AW10</accession>
<dbReference type="EMBL" id="RJJX01000007">
    <property type="protein sequence ID" value="RUT78659.1"/>
    <property type="molecule type" value="Genomic_DNA"/>
</dbReference>
<dbReference type="AlphaFoldDB" id="A0A434AW10"/>
<dbReference type="OrthoDB" id="674043at2"/>
<gene>
    <name evidence="2" type="ORF">DLK05_07430</name>
</gene>
<evidence type="ECO:0000313" key="2">
    <source>
        <dbReference type="EMBL" id="RUT78659.1"/>
    </source>
</evidence>
<sequence length="120" mass="13582">MKKYKVLLIASVLIIAITAFYFYTTKNESKSVAEKTWTLKTIKIDEGWGYAIYQNDMLTIKQNRIPAIPANTPFVSKESAQKVGEIVLQKIKGHKIPSISKQELQNLGIIDSLFQPIPQN</sequence>
<reference evidence="2 3" key="1">
    <citation type="submission" date="2018-11" db="EMBL/GenBank/DDBJ databases">
        <title>Parancylomarina longa gen. nov., sp. nov., isolated from sediments of southern Okinawa.</title>
        <authorList>
            <person name="Fu T."/>
        </authorList>
    </citation>
    <scope>NUCLEOTIDE SEQUENCE [LARGE SCALE GENOMIC DNA]</scope>
    <source>
        <strain evidence="2 3">T3-2 S1-C</strain>
    </source>
</reference>
<name>A0A434AW10_9BACT</name>
<proteinExistence type="predicted"/>
<keyword evidence="1" id="KW-0812">Transmembrane</keyword>
<evidence type="ECO:0000256" key="1">
    <source>
        <dbReference type="SAM" id="Phobius"/>
    </source>
</evidence>
<dbReference type="RefSeq" id="WP_127343357.1">
    <property type="nucleotide sequence ID" value="NZ_RJJX01000007.1"/>
</dbReference>
<feature type="transmembrane region" description="Helical" evidence="1">
    <location>
        <begin position="6"/>
        <end position="23"/>
    </location>
</feature>
<protein>
    <submittedName>
        <fullName evidence="2">DUF4907 domain-containing protein</fullName>
    </submittedName>
</protein>
<evidence type="ECO:0000313" key="3">
    <source>
        <dbReference type="Proteomes" id="UP000282985"/>
    </source>
</evidence>
<keyword evidence="1" id="KW-1133">Transmembrane helix</keyword>
<keyword evidence="1" id="KW-0472">Membrane</keyword>
<organism evidence="2 3">
    <name type="scientific">Ancylomarina longa</name>
    <dbReference type="NCBI Taxonomy" id="2487017"/>
    <lineage>
        <taxon>Bacteria</taxon>
        <taxon>Pseudomonadati</taxon>
        <taxon>Bacteroidota</taxon>
        <taxon>Bacteroidia</taxon>
        <taxon>Marinilabiliales</taxon>
        <taxon>Marinifilaceae</taxon>
        <taxon>Ancylomarina</taxon>
    </lineage>
</organism>
<dbReference type="InterPro" id="IPR032593">
    <property type="entry name" value="DUF4907"/>
</dbReference>
<dbReference type="Pfam" id="PF16250">
    <property type="entry name" value="DUF4907"/>
    <property type="match status" value="1"/>
</dbReference>
<comment type="caution">
    <text evidence="2">The sequence shown here is derived from an EMBL/GenBank/DDBJ whole genome shotgun (WGS) entry which is preliminary data.</text>
</comment>
<dbReference type="Proteomes" id="UP000282985">
    <property type="component" value="Unassembled WGS sequence"/>
</dbReference>
<keyword evidence="3" id="KW-1185">Reference proteome</keyword>